<dbReference type="FunFam" id="3.80.10.10:FF:000680">
    <property type="entry name" value="Probable leucine-rich repeat receptor-like protein kinase At2g33170"/>
    <property type="match status" value="1"/>
</dbReference>
<dbReference type="FunFam" id="1.10.510.10:FF:001023">
    <property type="entry name" value="Os07g0541700 protein"/>
    <property type="match status" value="1"/>
</dbReference>
<dbReference type="Gene3D" id="1.10.510.10">
    <property type="entry name" value="Transferase(Phosphotransferase) domain 1"/>
    <property type="match status" value="1"/>
</dbReference>
<dbReference type="InterPro" id="IPR051716">
    <property type="entry name" value="Plant_RL_S/T_kinase"/>
</dbReference>
<organism evidence="23 24">
    <name type="scientific">Populus alba x Populus x berolinensis</name>
    <dbReference type="NCBI Taxonomy" id="444605"/>
    <lineage>
        <taxon>Eukaryota</taxon>
        <taxon>Viridiplantae</taxon>
        <taxon>Streptophyta</taxon>
        <taxon>Embryophyta</taxon>
        <taxon>Tracheophyta</taxon>
        <taxon>Spermatophyta</taxon>
        <taxon>Magnoliopsida</taxon>
        <taxon>eudicotyledons</taxon>
        <taxon>Gunneridae</taxon>
        <taxon>Pentapetalae</taxon>
        <taxon>rosids</taxon>
        <taxon>fabids</taxon>
        <taxon>Malpighiales</taxon>
        <taxon>Salicaceae</taxon>
        <taxon>Saliceae</taxon>
        <taxon>Populus</taxon>
    </lineage>
</organism>
<evidence type="ECO:0000259" key="22">
    <source>
        <dbReference type="PROSITE" id="PS50011"/>
    </source>
</evidence>
<proteinExistence type="inferred from homology"/>
<evidence type="ECO:0000256" key="8">
    <source>
        <dbReference type="ARBA" id="ARBA00022692"/>
    </source>
</evidence>
<keyword evidence="8 20" id="KW-0812">Transmembrane</keyword>
<dbReference type="PANTHER" id="PTHR48053:SF160">
    <property type="entry name" value="PROTEIN KINASE DOMAIN-CONTAINING PROTEIN"/>
    <property type="match status" value="1"/>
</dbReference>
<keyword evidence="11" id="KW-0547">Nucleotide-binding</keyword>
<dbReference type="PROSITE" id="PS00108">
    <property type="entry name" value="PROTEIN_KINASE_ST"/>
    <property type="match status" value="1"/>
</dbReference>
<keyword evidence="10" id="KW-0677">Repeat</keyword>
<evidence type="ECO:0000256" key="20">
    <source>
        <dbReference type="SAM" id="Phobius"/>
    </source>
</evidence>
<keyword evidence="4" id="KW-0723">Serine/threonine-protein kinase</keyword>
<gene>
    <name evidence="23" type="ORF">NC653_000652</name>
</gene>
<keyword evidence="6" id="KW-0433">Leucine-rich repeat</keyword>
<keyword evidence="14 20" id="KW-1133">Transmembrane helix</keyword>
<dbReference type="FunFam" id="3.30.200.20:FF:000219">
    <property type="entry name" value="Leucine-rich repeat receptor-like serine/threonine-protein kinase"/>
    <property type="match status" value="1"/>
</dbReference>
<dbReference type="SUPFAM" id="SSF56112">
    <property type="entry name" value="Protein kinase-like (PK-like)"/>
    <property type="match status" value="1"/>
</dbReference>
<evidence type="ECO:0000256" key="15">
    <source>
        <dbReference type="ARBA" id="ARBA00023136"/>
    </source>
</evidence>
<keyword evidence="17" id="KW-0325">Glycoprotein</keyword>
<comment type="caution">
    <text evidence="23">The sequence shown here is derived from an EMBL/GenBank/DDBJ whole genome shotgun (WGS) entry which is preliminary data.</text>
</comment>
<protein>
    <recommendedName>
        <fullName evidence="3">non-specific serine/threonine protein kinase</fullName>
        <ecNumber evidence="3">2.7.11.1</ecNumber>
    </recommendedName>
</protein>
<evidence type="ECO:0000256" key="9">
    <source>
        <dbReference type="ARBA" id="ARBA00022729"/>
    </source>
</evidence>
<feature type="signal peptide" evidence="21">
    <location>
        <begin position="1"/>
        <end position="31"/>
    </location>
</feature>
<keyword evidence="7" id="KW-0808">Transferase</keyword>
<dbReference type="GO" id="GO:0004674">
    <property type="term" value="F:protein serine/threonine kinase activity"/>
    <property type="evidence" value="ECO:0007669"/>
    <property type="project" value="UniProtKB-KW"/>
</dbReference>
<dbReference type="InterPro" id="IPR000719">
    <property type="entry name" value="Prot_kinase_dom"/>
</dbReference>
<name>A0AAD6RJ49_9ROSI</name>
<dbReference type="SUPFAM" id="SSF52047">
    <property type="entry name" value="RNI-like"/>
    <property type="match status" value="1"/>
</dbReference>
<evidence type="ECO:0000256" key="18">
    <source>
        <dbReference type="ARBA" id="ARBA00047899"/>
    </source>
</evidence>
<dbReference type="EMBL" id="JAQIZT010000001">
    <property type="protein sequence ID" value="KAJ7010003.1"/>
    <property type="molecule type" value="Genomic_DNA"/>
</dbReference>
<dbReference type="PROSITE" id="PS50011">
    <property type="entry name" value="PROTEIN_KINASE_DOM"/>
    <property type="match status" value="1"/>
</dbReference>
<keyword evidence="15 20" id="KW-0472">Membrane</keyword>
<dbReference type="Pfam" id="PF08263">
    <property type="entry name" value="LRRNT_2"/>
    <property type="match status" value="1"/>
</dbReference>
<feature type="domain" description="Protein kinase" evidence="22">
    <location>
        <begin position="770"/>
        <end position="1143"/>
    </location>
</feature>
<evidence type="ECO:0000256" key="13">
    <source>
        <dbReference type="ARBA" id="ARBA00022840"/>
    </source>
</evidence>
<evidence type="ECO:0000256" key="16">
    <source>
        <dbReference type="ARBA" id="ARBA00023170"/>
    </source>
</evidence>
<evidence type="ECO:0000256" key="1">
    <source>
        <dbReference type="ARBA" id="ARBA00004479"/>
    </source>
</evidence>
<dbReference type="Proteomes" id="UP001164929">
    <property type="component" value="Chromosome 1"/>
</dbReference>
<dbReference type="Gene3D" id="3.30.200.20">
    <property type="entry name" value="Phosphorylase Kinase, domain 1"/>
    <property type="match status" value="1"/>
</dbReference>
<dbReference type="InterPro" id="IPR001611">
    <property type="entry name" value="Leu-rich_rpt"/>
</dbReference>
<dbReference type="SMART" id="SM00220">
    <property type="entry name" value="S_TKc"/>
    <property type="match status" value="1"/>
</dbReference>
<evidence type="ECO:0000256" key="2">
    <source>
        <dbReference type="ARBA" id="ARBA00008684"/>
    </source>
</evidence>
<dbReference type="Pfam" id="PF00560">
    <property type="entry name" value="LRR_1"/>
    <property type="match status" value="11"/>
</dbReference>
<evidence type="ECO:0000256" key="10">
    <source>
        <dbReference type="ARBA" id="ARBA00022737"/>
    </source>
</evidence>
<keyword evidence="16 23" id="KW-0675">Receptor</keyword>
<dbReference type="EC" id="2.7.11.1" evidence="3"/>
<evidence type="ECO:0000256" key="19">
    <source>
        <dbReference type="ARBA" id="ARBA00048679"/>
    </source>
</evidence>
<evidence type="ECO:0000256" key="7">
    <source>
        <dbReference type="ARBA" id="ARBA00022679"/>
    </source>
</evidence>
<comment type="catalytic activity">
    <reaction evidence="19">
        <text>L-seryl-[protein] + ATP = O-phospho-L-seryl-[protein] + ADP + H(+)</text>
        <dbReference type="Rhea" id="RHEA:17989"/>
        <dbReference type="Rhea" id="RHEA-COMP:9863"/>
        <dbReference type="Rhea" id="RHEA-COMP:11604"/>
        <dbReference type="ChEBI" id="CHEBI:15378"/>
        <dbReference type="ChEBI" id="CHEBI:29999"/>
        <dbReference type="ChEBI" id="CHEBI:30616"/>
        <dbReference type="ChEBI" id="CHEBI:83421"/>
        <dbReference type="ChEBI" id="CHEBI:456216"/>
        <dbReference type="EC" id="2.7.11.1"/>
    </reaction>
</comment>
<evidence type="ECO:0000256" key="14">
    <source>
        <dbReference type="ARBA" id="ARBA00022989"/>
    </source>
</evidence>
<dbReference type="InterPro" id="IPR032675">
    <property type="entry name" value="LRR_dom_sf"/>
</dbReference>
<dbReference type="FunFam" id="3.80.10.10:FF:000177">
    <property type="entry name" value="Leucine-rich repeat receptor-like serine/threonine-protein kinase At1g17230"/>
    <property type="match status" value="1"/>
</dbReference>
<dbReference type="InterPro" id="IPR013210">
    <property type="entry name" value="LRR_N_plant-typ"/>
</dbReference>
<feature type="chain" id="PRO_5042096292" description="non-specific serine/threonine protein kinase" evidence="21">
    <location>
        <begin position="32"/>
        <end position="1148"/>
    </location>
</feature>
<comment type="similarity">
    <text evidence="2">Belongs to the protein kinase superfamily. Ser/Thr protein kinase family.</text>
</comment>
<dbReference type="Pfam" id="PF00069">
    <property type="entry name" value="Pkinase"/>
    <property type="match status" value="1"/>
</dbReference>
<evidence type="ECO:0000256" key="6">
    <source>
        <dbReference type="ARBA" id="ARBA00022614"/>
    </source>
</evidence>
<dbReference type="PANTHER" id="PTHR48053">
    <property type="entry name" value="LEUCINE RICH REPEAT FAMILY PROTEIN, EXPRESSED"/>
    <property type="match status" value="1"/>
</dbReference>
<dbReference type="GO" id="GO:0016020">
    <property type="term" value="C:membrane"/>
    <property type="evidence" value="ECO:0007669"/>
    <property type="project" value="UniProtKB-SubCell"/>
</dbReference>
<accession>A0AAD6RJ49</accession>
<evidence type="ECO:0000256" key="4">
    <source>
        <dbReference type="ARBA" id="ARBA00022527"/>
    </source>
</evidence>
<keyword evidence="5" id="KW-0597">Phosphoprotein</keyword>
<comment type="subcellular location">
    <subcellularLocation>
        <location evidence="1">Membrane</location>
        <topology evidence="1">Single-pass type I membrane protein</topology>
    </subcellularLocation>
</comment>
<evidence type="ECO:0000256" key="5">
    <source>
        <dbReference type="ARBA" id="ARBA00022553"/>
    </source>
</evidence>
<dbReference type="InterPro" id="IPR003591">
    <property type="entry name" value="Leu-rich_rpt_typical-subtyp"/>
</dbReference>
<feature type="transmembrane region" description="Helical" evidence="20">
    <location>
        <begin position="705"/>
        <end position="728"/>
    </location>
</feature>
<reference evidence="23 24" key="1">
    <citation type="journal article" date="2023" name="Mol. Ecol. Resour.">
        <title>Chromosome-level genome assembly of a triploid poplar Populus alba 'Berolinensis'.</title>
        <authorList>
            <person name="Chen S."/>
            <person name="Yu Y."/>
            <person name="Wang X."/>
            <person name="Wang S."/>
            <person name="Zhang T."/>
            <person name="Zhou Y."/>
            <person name="He R."/>
            <person name="Meng N."/>
            <person name="Wang Y."/>
            <person name="Liu W."/>
            <person name="Liu Z."/>
            <person name="Liu J."/>
            <person name="Guo Q."/>
            <person name="Huang H."/>
            <person name="Sederoff R.R."/>
            <person name="Wang G."/>
            <person name="Qu G."/>
            <person name="Chen S."/>
        </authorList>
    </citation>
    <scope>NUCLEOTIDE SEQUENCE [LARGE SCALE GENOMIC DNA]</scope>
    <source>
        <strain evidence="23">SC-2020</strain>
    </source>
</reference>
<dbReference type="InterPro" id="IPR008271">
    <property type="entry name" value="Ser/Thr_kinase_AS"/>
</dbReference>
<comment type="catalytic activity">
    <reaction evidence="18">
        <text>L-threonyl-[protein] + ATP = O-phospho-L-threonyl-[protein] + ADP + H(+)</text>
        <dbReference type="Rhea" id="RHEA:46608"/>
        <dbReference type="Rhea" id="RHEA-COMP:11060"/>
        <dbReference type="Rhea" id="RHEA-COMP:11605"/>
        <dbReference type="ChEBI" id="CHEBI:15378"/>
        <dbReference type="ChEBI" id="CHEBI:30013"/>
        <dbReference type="ChEBI" id="CHEBI:30616"/>
        <dbReference type="ChEBI" id="CHEBI:61977"/>
        <dbReference type="ChEBI" id="CHEBI:456216"/>
        <dbReference type="EC" id="2.7.11.1"/>
    </reaction>
</comment>
<keyword evidence="12 23" id="KW-0418">Kinase</keyword>
<sequence length="1148" mass="126303">MSAHFRSKRVFELRLAGILLVSILLICTTEALNSEGQRLLELKNSLHDEFNNLQNWKSTDQTPCSWTGVNCTSGYEPVVWSLNMSSMNLSGTLSPVLVLSGEIPAELGELSFLERLNICNNRISGSLPEELGRLSSLVELVAYTNKLTGPLPHSIGNLKNLKTIRAGQNEISGSFPSEISGCQSLKLLGLAQNKIGGELPKEFGMLGNLTEVILWENQISGFIPKELGNCTNLETLALYSNALTGPIPKEIGNLRFLKKLYLYRNGLNGTIPREIGNLSMAAEIDFSENFLTGEIPTEFSKIKGLRLLYLFQNQLTSVIPKELSSLRNLTKLDLSINYLTGPIPSGFQYLTEMLQLQLFDNHLSGGIPQGFGLHSRLWVVDFSDNDLTGRIPPHICQLSNLILLNLDSNRLYGNIPTGVLNCQTLVQLRLVGNNFTGGFPSELCKLVNLSAIELDQNSFTGPVPPEIGNCRSLQRLHIANNYFTSELPKEIGNLFHLVTFNASSNLLTGRIPPEVVNCKMLQRLDLSHNSFSDALPDGLGTLLQLELLRLSENKFSGNIPPALGNLSHLTELQMGGNSFSGQIPPALGSLSSLQIAMNLSYNNLTGSIPPELGNLNLLEFLLLNNNHLNGEIPITFENLSSLLGCNFSYNELTGPLPSIPLFQNMATSSFLGNKGLCGGPLGYCSGDPSSGSVVQKNLDASRGRIITIVAAIVGGVSLVLIIVILYFMRRPTETAPSIHDQENPSTESDIYFPLKDGLTFQDLVEATNNFHDSYVLGRGACGTVYKAVMRSGKIIAVKKLASNREGSDIENSFRAEILTLGKIRHRNIVKLHGFCYHEGSNLLLYEYMARGSLGELLHEPSCGLEWPTRFLVALGAAEGLAYLHHDCKPRIIHRDIKSNNILLDDNFEAHVGDFGLAKVIDMPQSKSMSAVAGSYGYIAPEYAYTMKVTEKCESIVMELFIGVANRKNSSTATRSRRWRVVEFGLPSSIGLPSARKSKQNVLSGSLILRGCAGEGRGEYCDVEEEGNVNEDWCCRHLVISLGFMLQGPLCATVRTQAIFTDGCKSVAAGNECNGPKTWYQHGRFDSVVTNLKSRARLDKHIRRNCTSWYNISQMGRGKIIGELMRQRPWRRMGRHFINELEVVDGVEA</sequence>
<dbReference type="SMART" id="SM00369">
    <property type="entry name" value="LRR_TYP"/>
    <property type="match status" value="8"/>
</dbReference>
<keyword evidence="9 21" id="KW-0732">Signal</keyword>
<dbReference type="Gene3D" id="3.80.10.10">
    <property type="entry name" value="Ribonuclease Inhibitor"/>
    <property type="match status" value="4"/>
</dbReference>
<dbReference type="SUPFAM" id="SSF52058">
    <property type="entry name" value="L domain-like"/>
    <property type="match status" value="1"/>
</dbReference>
<dbReference type="GO" id="GO:0005524">
    <property type="term" value="F:ATP binding"/>
    <property type="evidence" value="ECO:0007669"/>
    <property type="project" value="UniProtKB-KW"/>
</dbReference>
<evidence type="ECO:0000256" key="3">
    <source>
        <dbReference type="ARBA" id="ARBA00012513"/>
    </source>
</evidence>
<dbReference type="InterPro" id="IPR011009">
    <property type="entry name" value="Kinase-like_dom_sf"/>
</dbReference>
<evidence type="ECO:0000256" key="17">
    <source>
        <dbReference type="ARBA" id="ARBA00023180"/>
    </source>
</evidence>
<evidence type="ECO:0000313" key="24">
    <source>
        <dbReference type="Proteomes" id="UP001164929"/>
    </source>
</evidence>
<keyword evidence="24" id="KW-1185">Reference proteome</keyword>
<evidence type="ECO:0000313" key="23">
    <source>
        <dbReference type="EMBL" id="KAJ7010003.1"/>
    </source>
</evidence>
<dbReference type="FunFam" id="3.80.10.10:FF:000588">
    <property type="entry name" value="Leucine-rich repeat receptor-like serine/threonine-protein kinase isoform B"/>
    <property type="match status" value="1"/>
</dbReference>
<dbReference type="AlphaFoldDB" id="A0AAD6RJ49"/>
<evidence type="ECO:0000256" key="12">
    <source>
        <dbReference type="ARBA" id="ARBA00022777"/>
    </source>
</evidence>
<evidence type="ECO:0000256" key="21">
    <source>
        <dbReference type="SAM" id="SignalP"/>
    </source>
</evidence>
<keyword evidence="13" id="KW-0067">ATP-binding</keyword>
<evidence type="ECO:0000256" key="11">
    <source>
        <dbReference type="ARBA" id="ARBA00022741"/>
    </source>
</evidence>